<sequence length="51" mass="6115">MARVKKLEYGWQYRISYVVDGKWKIERHNGFKTKNEALTAALFREKDLGLR</sequence>
<evidence type="ECO:0000259" key="1">
    <source>
        <dbReference type="Pfam" id="PF14657"/>
    </source>
</evidence>
<feature type="domain" description="AP2-like integrase N-terminal" evidence="1">
    <location>
        <begin position="11"/>
        <end position="42"/>
    </location>
</feature>
<dbReference type="Proteomes" id="UP000242662">
    <property type="component" value="Unassembled WGS sequence"/>
</dbReference>
<dbReference type="AlphaFoldDB" id="A0A1G6HSB1"/>
<dbReference type="Pfam" id="PF14657">
    <property type="entry name" value="Arm-DNA-bind_4"/>
    <property type="match status" value="1"/>
</dbReference>
<dbReference type="InterPro" id="IPR028259">
    <property type="entry name" value="AP2-like_int_N"/>
</dbReference>
<evidence type="ECO:0000313" key="2">
    <source>
        <dbReference type="EMBL" id="SDB97090.1"/>
    </source>
</evidence>
<gene>
    <name evidence="2" type="ORF">SAMN05421737_104154</name>
</gene>
<proteinExistence type="predicted"/>
<dbReference type="STRING" id="1464122.SAMN05421737_104154"/>
<dbReference type="GO" id="GO:0003677">
    <property type="term" value="F:DNA binding"/>
    <property type="evidence" value="ECO:0007669"/>
    <property type="project" value="UniProtKB-KW"/>
</dbReference>
<evidence type="ECO:0000313" key="3">
    <source>
        <dbReference type="Proteomes" id="UP000242662"/>
    </source>
</evidence>
<keyword evidence="3" id="KW-1185">Reference proteome</keyword>
<name>A0A1G6HSB1_9BACI</name>
<keyword evidence="2" id="KW-0238">DNA-binding</keyword>
<accession>A0A1G6HSB1</accession>
<dbReference type="EMBL" id="FMYM01000004">
    <property type="protein sequence ID" value="SDB97090.1"/>
    <property type="molecule type" value="Genomic_DNA"/>
</dbReference>
<organism evidence="2 3">
    <name type="scientific">Shouchella lonarensis</name>
    <dbReference type="NCBI Taxonomy" id="1464122"/>
    <lineage>
        <taxon>Bacteria</taxon>
        <taxon>Bacillati</taxon>
        <taxon>Bacillota</taxon>
        <taxon>Bacilli</taxon>
        <taxon>Bacillales</taxon>
        <taxon>Bacillaceae</taxon>
        <taxon>Shouchella</taxon>
    </lineage>
</organism>
<protein>
    <submittedName>
        <fullName evidence="2">AP2-like DNA-binding integrase domain-containing protein</fullName>
    </submittedName>
</protein>
<reference evidence="3" key="1">
    <citation type="submission" date="2016-09" db="EMBL/GenBank/DDBJ databases">
        <authorList>
            <person name="Varghese N."/>
            <person name="Submissions S."/>
        </authorList>
    </citation>
    <scope>NUCLEOTIDE SEQUENCE [LARGE SCALE GENOMIC DNA]</scope>
    <source>
        <strain evidence="3">25nlg</strain>
    </source>
</reference>
<dbReference type="RefSeq" id="WP_176763821.1">
    <property type="nucleotide sequence ID" value="NZ_FMYM01000004.1"/>
</dbReference>